<evidence type="ECO:0008006" key="3">
    <source>
        <dbReference type="Google" id="ProtNLM"/>
    </source>
</evidence>
<organism evidence="1 2">
    <name type="scientific">Georgenia daeguensis</name>
    <dbReference type="NCBI Taxonomy" id="908355"/>
    <lineage>
        <taxon>Bacteria</taxon>
        <taxon>Bacillati</taxon>
        <taxon>Actinomycetota</taxon>
        <taxon>Actinomycetes</taxon>
        <taxon>Micrococcales</taxon>
        <taxon>Bogoriellaceae</taxon>
        <taxon>Georgenia</taxon>
    </lineage>
</organism>
<reference evidence="2" key="1">
    <citation type="journal article" date="2019" name="Int. J. Syst. Evol. Microbiol.">
        <title>The Global Catalogue of Microorganisms (GCM) 10K type strain sequencing project: providing services to taxonomists for standard genome sequencing and annotation.</title>
        <authorList>
            <consortium name="The Broad Institute Genomics Platform"/>
            <consortium name="The Broad Institute Genome Sequencing Center for Infectious Disease"/>
            <person name="Wu L."/>
            <person name="Ma J."/>
        </authorList>
    </citation>
    <scope>NUCLEOTIDE SEQUENCE [LARGE SCALE GENOMIC DNA]</scope>
    <source>
        <strain evidence="2">JCM 17459</strain>
    </source>
</reference>
<comment type="caution">
    <text evidence="1">The sequence shown here is derived from an EMBL/GenBank/DDBJ whole genome shotgun (WGS) entry which is preliminary data.</text>
</comment>
<proteinExistence type="predicted"/>
<protein>
    <recommendedName>
        <fullName evidence="3">RES domain-containing protein</fullName>
    </recommendedName>
</protein>
<dbReference type="EMBL" id="BAABBA010000022">
    <property type="protein sequence ID" value="GAA4289133.1"/>
    <property type="molecule type" value="Genomic_DNA"/>
</dbReference>
<gene>
    <name evidence="1" type="ORF">GCM10022262_34940</name>
</gene>
<accession>A0ABP8EYR4</accession>
<name>A0ABP8EYR4_9MICO</name>
<dbReference type="Proteomes" id="UP001499841">
    <property type="component" value="Unassembled WGS sequence"/>
</dbReference>
<evidence type="ECO:0000313" key="1">
    <source>
        <dbReference type="EMBL" id="GAA4289133.1"/>
    </source>
</evidence>
<sequence length="218" mass="24186">MQGQSTLMKKSRKLELCGDCRHPWAEHLGASYDAAVDGSCGECIYEAEHAGRTELCRRRAPDELTRGSRESFVIDVKPGTPGWPALLRTMRTDAVQVGLDIPESADWSQAEIEAANTLRRRAGIPRSSEAHYTAIPELATDDEVWSAFEVLAGRAHDAHVLRSSADWDPILDIADEGTSVVATVTPDGFEALVAAVGVDLIRPLPRRRHWRPWRRRPQ</sequence>
<evidence type="ECO:0000313" key="2">
    <source>
        <dbReference type="Proteomes" id="UP001499841"/>
    </source>
</evidence>
<keyword evidence="2" id="KW-1185">Reference proteome</keyword>